<dbReference type="InterPro" id="IPR046373">
    <property type="entry name" value="Acyl-CoA_Oxase/DH_mid-dom_sf"/>
</dbReference>
<dbReference type="EMBL" id="CAUYUJ010009113">
    <property type="protein sequence ID" value="CAK0825886.1"/>
    <property type="molecule type" value="Genomic_DNA"/>
</dbReference>
<evidence type="ECO:0000256" key="5">
    <source>
        <dbReference type="ARBA" id="ARBA00023002"/>
    </source>
</evidence>
<accession>A0ABN9S4H0</accession>
<dbReference type="InterPro" id="IPR050741">
    <property type="entry name" value="Acyl-CoA_dehydrogenase"/>
</dbReference>
<evidence type="ECO:0000256" key="3">
    <source>
        <dbReference type="ARBA" id="ARBA00022630"/>
    </source>
</evidence>
<protein>
    <recommendedName>
        <fullName evidence="12">Acyl-CoA dehydrogenase</fullName>
    </recommendedName>
</protein>
<feature type="domain" description="Acyl-CoA oxidase/dehydrogenase middle" evidence="8">
    <location>
        <begin position="166"/>
        <end position="261"/>
    </location>
</feature>
<evidence type="ECO:0008006" key="12">
    <source>
        <dbReference type="Google" id="ProtNLM"/>
    </source>
</evidence>
<evidence type="ECO:0000313" key="10">
    <source>
        <dbReference type="EMBL" id="CAK0825886.1"/>
    </source>
</evidence>
<proteinExistence type="inferred from homology"/>
<keyword evidence="3 6" id="KW-0285">Flavoprotein</keyword>
<evidence type="ECO:0000259" key="7">
    <source>
        <dbReference type="Pfam" id="PF00441"/>
    </source>
</evidence>
<dbReference type="InterPro" id="IPR006089">
    <property type="entry name" value="Acyl-CoA_DH_CS"/>
</dbReference>
<dbReference type="Gene3D" id="1.10.540.10">
    <property type="entry name" value="Acyl-CoA dehydrogenase/oxidase, N-terminal domain"/>
    <property type="match status" value="1"/>
</dbReference>
<evidence type="ECO:0000256" key="4">
    <source>
        <dbReference type="ARBA" id="ARBA00022827"/>
    </source>
</evidence>
<dbReference type="PANTHER" id="PTHR48083:SF28">
    <property type="entry name" value="ACYL-COA DEHYDROGENASE FAMILY PROTEIN (AFU_ORTHOLOGUE AFUA_6G10880)-RELATED"/>
    <property type="match status" value="1"/>
</dbReference>
<sequence>MAFDPKMLKKMGVNVDTFGDMNAFGDPAWYQAFNNPGYYNDTHKQLRASVREFVEEEIMGNVHQWDEEGQIPPEIYQKIAKLGLLPICAGRPWPKEHVGECTLGYEPDYFHELIIYDELARCGSGGFMWGLAGGLCIGLPPVLKWGTPEIKRKVIPSVFSAEKVICLAITEPTAGSDVASIRTTAVKEGDHYLLNGEKKWITNGIFADYFTVAVRTGSQKDGMKGISLLLVERTMPGVNTRKMKCSGVWSSGTTYITFEDVKVPVENLIGKEGGGFKMIMSNFNHERFAICAMTNRFSRVCMEESLKFAAKRKTFGKTLIQHDVIRWKLAEMARMVESTHAWLEATTFQMQTMHKMEATLKLGGVTALLKVQCTKVFEYCAREAAQIFGGLSYTRGGQGEKVERLSREVRAMAVPGGSEEVMLDLGVRQSRKLAEMAQQILAGQAQAQAKL</sequence>
<name>A0ABN9S4H0_9DINO</name>
<keyword evidence="5 6" id="KW-0560">Oxidoreductase</keyword>
<gene>
    <name evidence="10" type="ORF">PCOR1329_LOCUS25898</name>
</gene>
<dbReference type="PANTHER" id="PTHR48083">
    <property type="entry name" value="MEDIUM-CHAIN SPECIFIC ACYL-COA DEHYDROGENASE, MITOCHONDRIAL-RELATED"/>
    <property type="match status" value="1"/>
</dbReference>
<comment type="cofactor">
    <cofactor evidence="1 6">
        <name>FAD</name>
        <dbReference type="ChEBI" id="CHEBI:57692"/>
    </cofactor>
</comment>
<evidence type="ECO:0000256" key="1">
    <source>
        <dbReference type="ARBA" id="ARBA00001974"/>
    </source>
</evidence>
<feature type="domain" description="Acyl-CoA dehydrogenase/oxidase C-terminal" evidence="7">
    <location>
        <begin position="273"/>
        <end position="428"/>
    </location>
</feature>
<evidence type="ECO:0000259" key="8">
    <source>
        <dbReference type="Pfam" id="PF02770"/>
    </source>
</evidence>
<comment type="similarity">
    <text evidence="2 6">Belongs to the acyl-CoA dehydrogenase family.</text>
</comment>
<feature type="domain" description="Acyl-CoA dehydrogenase/oxidase N-terminal" evidence="9">
    <location>
        <begin position="41"/>
        <end position="161"/>
    </location>
</feature>
<dbReference type="InterPro" id="IPR037069">
    <property type="entry name" value="AcylCoA_DH/ox_N_sf"/>
</dbReference>
<dbReference type="SUPFAM" id="SSF47203">
    <property type="entry name" value="Acyl-CoA dehydrogenase C-terminal domain-like"/>
    <property type="match status" value="1"/>
</dbReference>
<dbReference type="Proteomes" id="UP001189429">
    <property type="component" value="Unassembled WGS sequence"/>
</dbReference>
<dbReference type="Gene3D" id="1.20.140.10">
    <property type="entry name" value="Butyryl-CoA Dehydrogenase, subunit A, domain 3"/>
    <property type="match status" value="1"/>
</dbReference>
<dbReference type="InterPro" id="IPR036250">
    <property type="entry name" value="AcylCo_DH-like_C"/>
</dbReference>
<dbReference type="InterPro" id="IPR009100">
    <property type="entry name" value="AcylCoA_DH/oxidase_NM_dom_sf"/>
</dbReference>
<dbReference type="Pfam" id="PF00441">
    <property type="entry name" value="Acyl-CoA_dh_1"/>
    <property type="match status" value="1"/>
</dbReference>
<dbReference type="InterPro" id="IPR013786">
    <property type="entry name" value="AcylCoA_DH/ox_N"/>
</dbReference>
<dbReference type="InterPro" id="IPR006091">
    <property type="entry name" value="Acyl-CoA_Oxase/DH_mid-dom"/>
</dbReference>
<evidence type="ECO:0000256" key="2">
    <source>
        <dbReference type="ARBA" id="ARBA00009347"/>
    </source>
</evidence>
<evidence type="ECO:0000313" key="11">
    <source>
        <dbReference type="Proteomes" id="UP001189429"/>
    </source>
</evidence>
<dbReference type="PROSITE" id="PS00072">
    <property type="entry name" value="ACYL_COA_DH_1"/>
    <property type="match status" value="1"/>
</dbReference>
<reference evidence="10" key="1">
    <citation type="submission" date="2023-10" db="EMBL/GenBank/DDBJ databases">
        <authorList>
            <person name="Chen Y."/>
            <person name="Shah S."/>
            <person name="Dougan E. K."/>
            <person name="Thang M."/>
            <person name="Chan C."/>
        </authorList>
    </citation>
    <scope>NUCLEOTIDE SEQUENCE [LARGE SCALE GENOMIC DNA]</scope>
</reference>
<dbReference type="InterPro" id="IPR009075">
    <property type="entry name" value="AcylCo_DH/oxidase_C"/>
</dbReference>
<comment type="caution">
    <text evidence="10">The sequence shown here is derived from an EMBL/GenBank/DDBJ whole genome shotgun (WGS) entry which is preliminary data.</text>
</comment>
<keyword evidence="11" id="KW-1185">Reference proteome</keyword>
<evidence type="ECO:0000256" key="6">
    <source>
        <dbReference type="RuleBase" id="RU362125"/>
    </source>
</evidence>
<dbReference type="SUPFAM" id="SSF56645">
    <property type="entry name" value="Acyl-CoA dehydrogenase NM domain-like"/>
    <property type="match status" value="1"/>
</dbReference>
<dbReference type="Gene3D" id="2.40.110.10">
    <property type="entry name" value="Butyryl-CoA Dehydrogenase, subunit A, domain 2"/>
    <property type="match status" value="1"/>
</dbReference>
<keyword evidence="4 6" id="KW-0274">FAD</keyword>
<dbReference type="Pfam" id="PF02771">
    <property type="entry name" value="Acyl-CoA_dh_N"/>
    <property type="match status" value="1"/>
</dbReference>
<evidence type="ECO:0000259" key="9">
    <source>
        <dbReference type="Pfam" id="PF02771"/>
    </source>
</evidence>
<dbReference type="Pfam" id="PF02770">
    <property type="entry name" value="Acyl-CoA_dh_M"/>
    <property type="match status" value="1"/>
</dbReference>
<organism evidence="10 11">
    <name type="scientific">Prorocentrum cordatum</name>
    <dbReference type="NCBI Taxonomy" id="2364126"/>
    <lineage>
        <taxon>Eukaryota</taxon>
        <taxon>Sar</taxon>
        <taxon>Alveolata</taxon>
        <taxon>Dinophyceae</taxon>
        <taxon>Prorocentrales</taxon>
        <taxon>Prorocentraceae</taxon>
        <taxon>Prorocentrum</taxon>
    </lineage>
</organism>